<organism evidence="7 8">
    <name type="scientific">Glossina austeni</name>
    <name type="common">Savannah tsetse fly</name>
    <dbReference type="NCBI Taxonomy" id="7395"/>
    <lineage>
        <taxon>Eukaryota</taxon>
        <taxon>Metazoa</taxon>
        <taxon>Ecdysozoa</taxon>
        <taxon>Arthropoda</taxon>
        <taxon>Hexapoda</taxon>
        <taxon>Insecta</taxon>
        <taxon>Pterygota</taxon>
        <taxon>Neoptera</taxon>
        <taxon>Endopterygota</taxon>
        <taxon>Diptera</taxon>
        <taxon>Brachycera</taxon>
        <taxon>Muscomorpha</taxon>
        <taxon>Hippoboscoidea</taxon>
        <taxon>Glossinidae</taxon>
        <taxon>Glossina</taxon>
    </lineage>
</organism>
<dbReference type="PROSITE" id="PS00132">
    <property type="entry name" value="CARBOXYPEPT_ZN_1"/>
    <property type="match status" value="1"/>
</dbReference>
<dbReference type="SUPFAM" id="SSF53187">
    <property type="entry name" value="Zn-dependent exopeptidases"/>
    <property type="match status" value="1"/>
</dbReference>
<sequence length="328" mass="37164">MSSYLQEVDDFENVLIETVSKTRIRNVFPQKREPTYDVLDWFPDATSCEICVWMNSIIKSTTLEVQALLLISGTSTDWTHAIKGIPIALSIELPGGGILKRFKLPEQMNFRIIKNSARVVTDFDIGRSYEGRLIRGVKLSFKPGRKAIFIESNIHAGEWITSAACTYLIMELLYSRDPDVRELAESLDWWIIPVLNVVGFVYSHEKIYIALHSAAQAVLVPWTHTKVPPQTYSILMYVAKAFIEALYPRYHSRYRCGNSANVLKMFTGGSKDWAYAVKRVPIAFTIELAGKGSPKRFELPENMITRVGTELLDGFKGMIKAVKLLGYI</sequence>
<dbReference type="GO" id="GO:0005615">
    <property type="term" value="C:extracellular space"/>
    <property type="evidence" value="ECO:0007669"/>
    <property type="project" value="TreeGrafter"/>
</dbReference>
<dbReference type="Pfam" id="PF00246">
    <property type="entry name" value="Peptidase_M14"/>
    <property type="match status" value="2"/>
</dbReference>
<evidence type="ECO:0000256" key="4">
    <source>
        <dbReference type="ARBA" id="ARBA00022833"/>
    </source>
</evidence>
<dbReference type="EnsemblMetazoa" id="GAUT040424-RA">
    <property type="protein sequence ID" value="GAUT040424-PA"/>
    <property type="gene ID" value="GAUT040424"/>
</dbReference>
<name>A0A1A9VL72_GLOAU</name>
<evidence type="ECO:0000256" key="1">
    <source>
        <dbReference type="ARBA" id="ARBA00001947"/>
    </source>
</evidence>
<keyword evidence="8" id="KW-1185">Reference proteome</keyword>
<evidence type="ECO:0000256" key="5">
    <source>
        <dbReference type="PROSITE-ProRule" id="PRU01379"/>
    </source>
</evidence>
<dbReference type="PANTHER" id="PTHR11705">
    <property type="entry name" value="PROTEASE FAMILY M14 CARBOXYPEPTIDASE A,B"/>
    <property type="match status" value="1"/>
</dbReference>
<dbReference type="Proteomes" id="UP000078200">
    <property type="component" value="Unassembled WGS sequence"/>
</dbReference>
<feature type="domain" description="Peptidase M14" evidence="6">
    <location>
        <begin position="97"/>
        <end position="322"/>
    </location>
</feature>
<dbReference type="Gene3D" id="3.40.630.10">
    <property type="entry name" value="Zn peptidases"/>
    <property type="match status" value="2"/>
</dbReference>
<dbReference type="AlphaFoldDB" id="A0A1A9VL72"/>
<reference evidence="7" key="1">
    <citation type="submission" date="2020-05" db="UniProtKB">
        <authorList>
            <consortium name="EnsemblMetazoa"/>
        </authorList>
    </citation>
    <scope>IDENTIFICATION</scope>
    <source>
        <strain evidence="7">TTRI</strain>
    </source>
</reference>
<proteinExistence type="inferred from homology"/>
<keyword evidence="4" id="KW-0862">Zinc</keyword>
<comment type="similarity">
    <text evidence="2 5">Belongs to the peptidase M14 family.</text>
</comment>
<keyword evidence="3" id="KW-0479">Metal-binding</keyword>
<feature type="active site" description="Proton donor/acceptor" evidence="5">
    <location>
        <position position="287"/>
    </location>
</feature>
<comment type="cofactor">
    <cofactor evidence="1">
        <name>Zn(2+)</name>
        <dbReference type="ChEBI" id="CHEBI:29105"/>
    </cofactor>
</comment>
<accession>A0A1A9VL72</accession>
<dbReference type="GO" id="GO:0004181">
    <property type="term" value="F:metallocarboxypeptidase activity"/>
    <property type="evidence" value="ECO:0007669"/>
    <property type="project" value="InterPro"/>
</dbReference>
<evidence type="ECO:0000256" key="2">
    <source>
        <dbReference type="ARBA" id="ARBA00005988"/>
    </source>
</evidence>
<protein>
    <recommendedName>
        <fullName evidence="6">Peptidase M14 domain-containing protein</fullName>
    </recommendedName>
</protein>
<dbReference type="GO" id="GO:0008270">
    <property type="term" value="F:zinc ion binding"/>
    <property type="evidence" value="ECO:0007669"/>
    <property type="project" value="InterPro"/>
</dbReference>
<evidence type="ECO:0000256" key="3">
    <source>
        <dbReference type="ARBA" id="ARBA00022723"/>
    </source>
</evidence>
<evidence type="ECO:0000259" key="6">
    <source>
        <dbReference type="PROSITE" id="PS52035"/>
    </source>
</evidence>
<evidence type="ECO:0000313" key="7">
    <source>
        <dbReference type="EnsemblMetazoa" id="GAUT040424-PA"/>
    </source>
</evidence>
<dbReference type="PROSITE" id="PS52035">
    <property type="entry name" value="PEPTIDASE_M14"/>
    <property type="match status" value="1"/>
</dbReference>
<evidence type="ECO:0000313" key="8">
    <source>
        <dbReference type="Proteomes" id="UP000078200"/>
    </source>
</evidence>
<dbReference type="InterPro" id="IPR000834">
    <property type="entry name" value="Peptidase_M14"/>
</dbReference>
<dbReference type="STRING" id="7395.A0A1A9VL72"/>
<dbReference type="InterPro" id="IPR057246">
    <property type="entry name" value="CARBOXYPEPT_ZN_1"/>
</dbReference>
<dbReference type="VEuPathDB" id="VectorBase:GAUT040424"/>
<dbReference type="PANTHER" id="PTHR11705:SF123">
    <property type="entry name" value="PEPTIDASE M14 CARBOXYPEPTIDASE A DOMAIN-CONTAINING PROTEIN-RELATED"/>
    <property type="match status" value="1"/>
</dbReference>
<dbReference type="GO" id="GO:0006508">
    <property type="term" value="P:proteolysis"/>
    <property type="evidence" value="ECO:0007669"/>
    <property type="project" value="InterPro"/>
</dbReference>
<dbReference type="SMART" id="SM00631">
    <property type="entry name" value="Zn_pept"/>
    <property type="match status" value="1"/>
</dbReference>